<feature type="domain" description="Glutathionylspermidine synthase pre-ATP-grasp-like" evidence="6">
    <location>
        <begin position="10"/>
        <end position="364"/>
    </location>
</feature>
<keyword evidence="8" id="KW-1185">Reference proteome</keyword>
<sequence length="367" mass="41695">MFGTPARYGSGQDRPYWDESVHYVLEMDEVLSLEADVELLHSMCLEAVDHVVLTERYQQFGIPEWVWPHIAESWKRRDPHVYGRFDLRYDGGGPAKLLEYNADTPTSLLEAAVLQWHWKTEVFPDDDQWNSVHEKLVERWQEVRALLPANEVYFTWSTADPTGEDHITTSYLQETAAEAGIDTIGLAIEEIGWDPVLKRFVDLEEAPMNTVVKLYPWEWVVDEEFGRYAVESLPRTLWVEPLWKMLLSNKTLLAILWENYPGHPNLLPAFVDDPGLLTEYVRKPKLGREGANVSIVAPGYETETPGVYGEEGYVYQAFDPLPEFDGFRPALGAWIVGDSSAGLGIRETAGLVTDDGAAFVPHRIPES</sequence>
<dbReference type="InterPro" id="IPR016185">
    <property type="entry name" value="PreATP-grasp_dom_sf"/>
</dbReference>
<evidence type="ECO:0000256" key="5">
    <source>
        <dbReference type="ARBA" id="ARBA00022842"/>
    </source>
</evidence>
<evidence type="ECO:0000256" key="4">
    <source>
        <dbReference type="ARBA" id="ARBA00022840"/>
    </source>
</evidence>
<dbReference type="Pfam" id="PF03738">
    <property type="entry name" value="GSP_synth"/>
    <property type="match status" value="1"/>
</dbReference>
<dbReference type="SUPFAM" id="SSF52440">
    <property type="entry name" value="PreATP-grasp domain"/>
    <property type="match status" value="1"/>
</dbReference>
<dbReference type="GO" id="GO:0005524">
    <property type="term" value="F:ATP binding"/>
    <property type="evidence" value="ECO:0007669"/>
    <property type="project" value="UniProtKB-KW"/>
</dbReference>
<evidence type="ECO:0000259" key="6">
    <source>
        <dbReference type="Pfam" id="PF03738"/>
    </source>
</evidence>
<organism evidence="7 8">
    <name type="scientific">Amycolatopsis sacchari</name>
    <dbReference type="NCBI Taxonomy" id="115433"/>
    <lineage>
        <taxon>Bacteria</taxon>
        <taxon>Bacillati</taxon>
        <taxon>Actinomycetota</taxon>
        <taxon>Actinomycetes</taxon>
        <taxon>Pseudonocardiales</taxon>
        <taxon>Pseudonocardiaceae</taxon>
        <taxon>Amycolatopsis</taxon>
    </lineage>
</organism>
<dbReference type="Gene3D" id="3.30.1490.330">
    <property type="match status" value="1"/>
</dbReference>
<keyword evidence="5" id="KW-0460">Magnesium</keyword>
<evidence type="ECO:0000313" key="8">
    <source>
        <dbReference type="Proteomes" id="UP000199025"/>
    </source>
</evidence>
<reference evidence="7 8" key="1">
    <citation type="submission" date="2016-10" db="EMBL/GenBank/DDBJ databases">
        <authorList>
            <person name="de Groot N.N."/>
        </authorList>
    </citation>
    <scope>NUCLEOTIDE SEQUENCE [LARGE SCALE GENOMIC DNA]</scope>
    <source>
        <strain evidence="7 8">DSM 44468</strain>
    </source>
</reference>
<evidence type="ECO:0000256" key="2">
    <source>
        <dbReference type="ARBA" id="ARBA00022723"/>
    </source>
</evidence>
<dbReference type="AlphaFoldDB" id="A0A1I3VB99"/>
<gene>
    <name evidence="7" type="ORF">SAMN05421835_110230</name>
</gene>
<evidence type="ECO:0000256" key="3">
    <source>
        <dbReference type="ARBA" id="ARBA00022741"/>
    </source>
</evidence>
<keyword evidence="1" id="KW-0436">Ligase</keyword>
<dbReference type="STRING" id="115433.SAMN05421835_110230"/>
<keyword evidence="2" id="KW-0479">Metal-binding</keyword>
<dbReference type="GO" id="GO:0046872">
    <property type="term" value="F:metal ion binding"/>
    <property type="evidence" value="ECO:0007669"/>
    <property type="project" value="UniProtKB-KW"/>
</dbReference>
<evidence type="ECO:0000313" key="7">
    <source>
        <dbReference type="EMBL" id="SFJ92269.1"/>
    </source>
</evidence>
<keyword evidence="3" id="KW-0547">Nucleotide-binding</keyword>
<dbReference type="Proteomes" id="UP000199025">
    <property type="component" value="Unassembled WGS sequence"/>
</dbReference>
<accession>A0A1I3VB99</accession>
<keyword evidence="4" id="KW-0067">ATP-binding</keyword>
<proteinExistence type="predicted"/>
<dbReference type="EMBL" id="FORP01000010">
    <property type="protein sequence ID" value="SFJ92269.1"/>
    <property type="molecule type" value="Genomic_DNA"/>
</dbReference>
<dbReference type="GO" id="GO:0016874">
    <property type="term" value="F:ligase activity"/>
    <property type="evidence" value="ECO:0007669"/>
    <property type="project" value="UniProtKB-KW"/>
</dbReference>
<dbReference type="InterPro" id="IPR005494">
    <property type="entry name" value="GSPS_pre-ATP-grasp-like_dom"/>
</dbReference>
<dbReference type="SUPFAM" id="SSF56059">
    <property type="entry name" value="Glutathione synthetase ATP-binding domain-like"/>
    <property type="match status" value="1"/>
</dbReference>
<protein>
    <submittedName>
        <fullName evidence="7">Glutathionylspermidine synthase</fullName>
    </submittedName>
</protein>
<evidence type="ECO:0000256" key="1">
    <source>
        <dbReference type="ARBA" id="ARBA00022598"/>
    </source>
</evidence>
<name>A0A1I3VB99_9PSEU</name>